<sequence>MKQRKFYVYIITNKNNTTFYIGVSDNLMRRMFEHRNELIDGFSKKYQLHKLVYFEEFNYIYNAIRREKQLKNWHRDWKINLIKKDNPNFKDLSEEWFEEMPKQVRHDKKRDSEISSG</sequence>
<evidence type="ECO:0000259" key="2">
    <source>
        <dbReference type="PROSITE" id="PS50164"/>
    </source>
</evidence>
<dbReference type="EMBL" id="MHNF01000010">
    <property type="protein sequence ID" value="OGZ41641.1"/>
    <property type="molecule type" value="Genomic_DNA"/>
</dbReference>
<dbReference type="SMART" id="SM00465">
    <property type="entry name" value="GIYc"/>
    <property type="match status" value="1"/>
</dbReference>
<dbReference type="Gene3D" id="3.40.1440.10">
    <property type="entry name" value="GIY-YIG endonuclease"/>
    <property type="match status" value="1"/>
</dbReference>
<dbReference type="SUPFAM" id="SSF82771">
    <property type="entry name" value="GIY-YIG endonuclease"/>
    <property type="match status" value="1"/>
</dbReference>
<gene>
    <name evidence="3" type="ORF">A3B04_03460</name>
</gene>
<dbReference type="PANTHER" id="PTHR34477">
    <property type="entry name" value="UPF0213 PROTEIN YHBQ"/>
    <property type="match status" value="1"/>
</dbReference>
<dbReference type="InterPro" id="IPR000305">
    <property type="entry name" value="GIY-YIG_endonuc"/>
</dbReference>
<dbReference type="PROSITE" id="PS50164">
    <property type="entry name" value="GIY_YIG"/>
    <property type="match status" value="1"/>
</dbReference>
<dbReference type="AlphaFoldDB" id="A0A1G2FVM0"/>
<dbReference type="PANTHER" id="PTHR34477:SF5">
    <property type="entry name" value="BSL5627 PROTEIN"/>
    <property type="match status" value="1"/>
</dbReference>
<dbReference type="Pfam" id="PF01541">
    <property type="entry name" value="GIY-YIG"/>
    <property type="match status" value="1"/>
</dbReference>
<accession>A0A1G2FVM0</accession>
<evidence type="ECO:0000313" key="4">
    <source>
        <dbReference type="Proteomes" id="UP000177126"/>
    </source>
</evidence>
<proteinExistence type="inferred from homology"/>
<feature type="domain" description="GIY-YIG" evidence="2">
    <location>
        <begin position="4"/>
        <end position="81"/>
    </location>
</feature>
<dbReference type="InterPro" id="IPR050190">
    <property type="entry name" value="UPF0213_domain"/>
</dbReference>
<evidence type="ECO:0000313" key="3">
    <source>
        <dbReference type="EMBL" id="OGZ41641.1"/>
    </source>
</evidence>
<dbReference type="CDD" id="cd10448">
    <property type="entry name" value="GIY-YIG_unchar_3"/>
    <property type="match status" value="1"/>
</dbReference>
<organism evidence="3 4">
    <name type="scientific">Candidatus Portnoybacteria bacterium RIFCSPLOWO2_02_FULL_39_11</name>
    <dbReference type="NCBI Taxonomy" id="1802001"/>
    <lineage>
        <taxon>Bacteria</taxon>
        <taxon>Candidatus Portnoyibacteriota</taxon>
    </lineage>
</organism>
<dbReference type="Proteomes" id="UP000177126">
    <property type="component" value="Unassembled WGS sequence"/>
</dbReference>
<dbReference type="InterPro" id="IPR035901">
    <property type="entry name" value="GIY-YIG_endonuc_sf"/>
</dbReference>
<protein>
    <recommendedName>
        <fullName evidence="2">GIY-YIG domain-containing protein</fullName>
    </recommendedName>
</protein>
<comment type="caution">
    <text evidence="3">The sequence shown here is derived from an EMBL/GenBank/DDBJ whole genome shotgun (WGS) entry which is preliminary data.</text>
</comment>
<evidence type="ECO:0000256" key="1">
    <source>
        <dbReference type="ARBA" id="ARBA00007435"/>
    </source>
</evidence>
<comment type="similarity">
    <text evidence="1">Belongs to the UPF0213 family.</text>
</comment>
<reference evidence="3 4" key="1">
    <citation type="journal article" date="2016" name="Nat. Commun.">
        <title>Thousands of microbial genomes shed light on interconnected biogeochemical processes in an aquifer system.</title>
        <authorList>
            <person name="Anantharaman K."/>
            <person name="Brown C.T."/>
            <person name="Hug L.A."/>
            <person name="Sharon I."/>
            <person name="Castelle C.J."/>
            <person name="Probst A.J."/>
            <person name="Thomas B.C."/>
            <person name="Singh A."/>
            <person name="Wilkins M.J."/>
            <person name="Karaoz U."/>
            <person name="Brodie E.L."/>
            <person name="Williams K.H."/>
            <person name="Hubbard S.S."/>
            <person name="Banfield J.F."/>
        </authorList>
    </citation>
    <scope>NUCLEOTIDE SEQUENCE [LARGE SCALE GENOMIC DNA]</scope>
</reference>
<name>A0A1G2FVM0_9BACT</name>